<dbReference type="EMBL" id="JBHSIU010000046">
    <property type="protein sequence ID" value="MFC5002808.1"/>
    <property type="molecule type" value="Genomic_DNA"/>
</dbReference>
<gene>
    <name evidence="1" type="ORF">ACFPIJ_33890</name>
</gene>
<dbReference type="RefSeq" id="WP_380121251.1">
    <property type="nucleotide sequence ID" value="NZ_JBHSIU010000046.1"/>
</dbReference>
<organism evidence="1 2">
    <name type="scientific">Dactylosporangium cerinum</name>
    <dbReference type="NCBI Taxonomy" id="1434730"/>
    <lineage>
        <taxon>Bacteria</taxon>
        <taxon>Bacillati</taxon>
        <taxon>Actinomycetota</taxon>
        <taxon>Actinomycetes</taxon>
        <taxon>Micromonosporales</taxon>
        <taxon>Micromonosporaceae</taxon>
        <taxon>Dactylosporangium</taxon>
    </lineage>
</organism>
<protein>
    <submittedName>
        <fullName evidence="1">Uncharacterized protein</fullName>
    </submittedName>
</protein>
<evidence type="ECO:0000313" key="1">
    <source>
        <dbReference type="EMBL" id="MFC5002808.1"/>
    </source>
</evidence>
<comment type="caution">
    <text evidence="1">The sequence shown here is derived from an EMBL/GenBank/DDBJ whole genome shotgun (WGS) entry which is preliminary data.</text>
</comment>
<keyword evidence="2" id="KW-1185">Reference proteome</keyword>
<name>A0ABV9W627_9ACTN</name>
<reference evidence="2" key="1">
    <citation type="journal article" date="2019" name="Int. J. Syst. Evol. Microbiol.">
        <title>The Global Catalogue of Microorganisms (GCM) 10K type strain sequencing project: providing services to taxonomists for standard genome sequencing and annotation.</title>
        <authorList>
            <consortium name="The Broad Institute Genomics Platform"/>
            <consortium name="The Broad Institute Genome Sequencing Center for Infectious Disease"/>
            <person name="Wu L."/>
            <person name="Ma J."/>
        </authorList>
    </citation>
    <scope>NUCLEOTIDE SEQUENCE [LARGE SCALE GENOMIC DNA]</scope>
    <source>
        <strain evidence="2">CGMCC 4.7152</strain>
    </source>
</reference>
<proteinExistence type="predicted"/>
<evidence type="ECO:0000313" key="2">
    <source>
        <dbReference type="Proteomes" id="UP001595912"/>
    </source>
</evidence>
<accession>A0ABV9W627</accession>
<dbReference type="Proteomes" id="UP001595912">
    <property type="component" value="Unassembled WGS sequence"/>
</dbReference>
<sequence length="51" mass="5394">MHLIEITSTPAVAGDRNTAGGRPILADHGLFLGNDVYLLACPAAVWPVNQH</sequence>